<gene>
    <name evidence="1" type="ORF">NQ176_g3469</name>
</gene>
<proteinExistence type="predicted"/>
<reference evidence="1" key="1">
    <citation type="submission" date="2022-08" db="EMBL/GenBank/DDBJ databases">
        <title>Genome Sequence of Lecanicillium fungicola.</title>
        <authorList>
            <person name="Buettner E."/>
        </authorList>
    </citation>
    <scope>NUCLEOTIDE SEQUENCE</scope>
    <source>
        <strain evidence="1">Babe33</strain>
    </source>
</reference>
<dbReference type="EMBL" id="JANJQO010000317">
    <property type="protein sequence ID" value="KAJ2979069.1"/>
    <property type="molecule type" value="Genomic_DNA"/>
</dbReference>
<evidence type="ECO:0000313" key="2">
    <source>
        <dbReference type="Proteomes" id="UP001143910"/>
    </source>
</evidence>
<organism evidence="1 2">
    <name type="scientific">Zarea fungicola</name>
    <dbReference type="NCBI Taxonomy" id="93591"/>
    <lineage>
        <taxon>Eukaryota</taxon>
        <taxon>Fungi</taxon>
        <taxon>Dikarya</taxon>
        <taxon>Ascomycota</taxon>
        <taxon>Pezizomycotina</taxon>
        <taxon>Sordariomycetes</taxon>
        <taxon>Hypocreomycetidae</taxon>
        <taxon>Hypocreales</taxon>
        <taxon>Cordycipitaceae</taxon>
        <taxon>Zarea</taxon>
    </lineage>
</organism>
<accession>A0ACC1NJH7</accession>
<name>A0ACC1NJH7_9HYPO</name>
<dbReference type="Proteomes" id="UP001143910">
    <property type="component" value="Unassembled WGS sequence"/>
</dbReference>
<evidence type="ECO:0000313" key="1">
    <source>
        <dbReference type="EMBL" id="KAJ2979069.1"/>
    </source>
</evidence>
<keyword evidence="2" id="KW-1185">Reference proteome</keyword>
<comment type="caution">
    <text evidence="1">The sequence shown here is derived from an EMBL/GenBank/DDBJ whole genome shotgun (WGS) entry which is preliminary data.</text>
</comment>
<sequence length="436" mass="47642">MFPRFFFILTVAVAYVTANTELSKRLCIKGPTPVTRCGLRDLTTENWKTFNIDAFLFSMINQFGTSDNFPKFILSQLAPKGQESINANFDCSNLEDPSKCKINFVDNPEKDNCVFDGLLGTHCGDFTSPEAGFLAANWIQLYSGLRAHFLAVRQAVDNLQKQNFVNLMVDALSPQKQPIGPAVFGLIADLVVDILPIGGEINAATTFMKKIKLVTKAINKDVKNDGGDIISVLESNKDIDRNAAANKDTLSKQVEAIAVGTQKRMKDLASRAFGKNQDSAMPKENEIKRTVAFLSAYHGIFLNDSPKVDELVPQMEKQIKLWVASQLMNVLGYSANVNRARLEIPIEVGTNKPSDPCAARGGLSGDGGCVEFSIGDRPANDIFALQTRAGIDIGAMVRNANGCPSGRKVDFEKFLDMGDTSKLPDCMFNFPVSSST</sequence>
<protein>
    <submittedName>
        <fullName evidence="1">Uncharacterized protein</fullName>
    </submittedName>
</protein>